<dbReference type="Pfam" id="PF00005">
    <property type="entry name" value="ABC_tran"/>
    <property type="match status" value="2"/>
</dbReference>
<evidence type="ECO:0000256" key="2">
    <source>
        <dbReference type="ARBA" id="ARBA00004533"/>
    </source>
</evidence>
<dbReference type="InterPro" id="IPR050107">
    <property type="entry name" value="ABC_carbohydrate_import_ATPase"/>
</dbReference>
<dbReference type="PANTHER" id="PTHR43790:SF3">
    <property type="entry name" value="D-ALLOSE IMPORT ATP-BINDING PROTEIN ALSA-RELATED"/>
    <property type="match status" value="1"/>
</dbReference>
<keyword evidence="13" id="KW-1185">Reference proteome</keyword>
<dbReference type="GO" id="GO:0005524">
    <property type="term" value="F:ATP binding"/>
    <property type="evidence" value="ECO:0007669"/>
    <property type="project" value="UniProtKB-KW"/>
</dbReference>
<dbReference type="InterPro" id="IPR003593">
    <property type="entry name" value="AAA+_ATPase"/>
</dbReference>
<accession>A0A418LZC9</accession>
<dbReference type="CDD" id="cd03216">
    <property type="entry name" value="ABC_Carb_Monos_I"/>
    <property type="match status" value="1"/>
</dbReference>
<dbReference type="PANTHER" id="PTHR43790">
    <property type="entry name" value="CARBOHYDRATE TRANSPORT ATP-BINDING PROTEIN MG119-RELATED"/>
    <property type="match status" value="1"/>
</dbReference>
<dbReference type="GO" id="GO:0016887">
    <property type="term" value="F:ATP hydrolysis activity"/>
    <property type="evidence" value="ECO:0007669"/>
    <property type="project" value="InterPro"/>
</dbReference>
<name>A0A418LZC9_9BACT</name>
<reference evidence="12 13" key="1">
    <citation type="submission" date="2018-08" db="EMBL/GenBank/DDBJ databases">
        <title>Fibrisoma montanum sp. nov., isolated from Danxia mountain soil.</title>
        <authorList>
            <person name="Huang Y."/>
        </authorList>
    </citation>
    <scope>NUCLEOTIDE SEQUENCE [LARGE SCALE GENOMIC DNA]</scope>
    <source>
        <strain evidence="12 13">HYT19</strain>
    </source>
</reference>
<dbReference type="FunFam" id="3.40.50.300:FF:000127">
    <property type="entry name" value="Ribose import ATP-binding protein RbsA"/>
    <property type="match status" value="1"/>
</dbReference>
<evidence type="ECO:0000256" key="4">
    <source>
        <dbReference type="ARBA" id="ARBA00022475"/>
    </source>
</evidence>
<dbReference type="Proteomes" id="UP000283523">
    <property type="component" value="Unassembled WGS sequence"/>
</dbReference>
<dbReference type="InterPro" id="IPR017871">
    <property type="entry name" value="ABC_transporter-like_CS"/>
</dbReference>
<evidence type="ECO:0000256" key="3">
    <source>
        <dbReference type="ARBA" id="ARBA00022448"/>
    </source>
</evidence>
<dbReference type="OrthoDB" id="1115710at2"/>
<evidence type="ECO:0000256" key="8">
    <source>
        <dbReference type="ARBA" id="ARBA00022840"/>
    </source>
</evidence>
<dbReference type="AlphaFoldDB" id="A0A418LZC9"/>
<dbReference type="PROSITE" id="PS50893">
    <property type="entry name" value="ABC_TRANSPORTER_2"/>
    <property type="match status" value="2"/>
</dbReference>
<dbReference type="InterPro" id="IPR003439">
    <property type="entry name" value="ABC_transporter-like_ATP-bd"/>
</dbReference>
<feature type="domain" description="ABC transporter" evidence="11">
    <location>
        <begin position="256"/>
        <end position="499"/>
    </location>
</feature>
<dbReference type="CDD" id="cd03215">
    <property type="entry name" value="ABC_Carb_Monos_II"/>
    <property type="match status" value="1"/>
</dbReference>
<organism evidence="12 13">
    <name type="scientific">Fibrisoma montanum</name>
    <dbReference type="NCBI Taxonomy" id="2305895"/>
    <lineage>
        <taxon>Bacteria</taxon>
        <taxon>Pseudomonadati</taxon>
        <taxon>Bacteroidota</taxon>
        <taxon>Cytophagia</taxon>
        <taxon>Cytophagales</taxon>
        <taxon>Spirosomataceae</taxon>
        <taxon>Fibrisoma</taxon>
    </lineage>
</organism>
<keyword evidence="3" id="KW-0813">Transport</keyword>
<dbReference type="EMBL" id="QXED01000010">
    <property type="protein sequence ID" value="RIV18726.1"/>
    <property type="molecule type" value="Genomic_DNA"/>
</dbReference>
<evidence type="ECO:0000256" key="7">
    <source>
        <dbReference type="ARBA" id="ARBA00022741"/>
    </source>
</evidence>
<gene>
    <name evidence="12" type="ORF">DYU11_27550</name>
</gene>
<dbReference type="RefSeq" id="WP_119670964.1">
    <property type="nucleotide sequence ID" value="NZ_QXED01000010.1"/>
</dbReference>
<comment type="caution">
    <text evidence="12">The sequence shown here is derived from an EMBL/GenBank/DDBJ whole genome shotgun (WGS) entry which is preliminary data.</text>
</comment>
<keyword evidence="9" id="KW-1278">Translocase</keyword>
<dbReference type="GO" id="GO:0005886">
    <property type="term" value="C:plasma membrane"/>
    <property type="evidence" value="ECO:0007669"/>
    <property type="project" value="UniProtKB-SubCell"/>
</dbReference>
<comment type="subcellular location">
    <subcellularLocation>
        <location evidence="2">Cell inner membrane</location>
    </subcellularLocation>
    <subcellularLocation>
        <location evidence="1">Cell membrane</location>
        <topology evidence="1">Peripheral membrane protein</topology>
    </subcellularLocation>
</comment>
<evidence type="ECO:0000256" key="9">
    <source>
        <dbReference type="ARBA" id="ARBA00022967"/>
    </source>
</evidence>
<sequence>MLSDRDYLLTIRGLTKTFSGVKALDNVELTVREGEVHALMGENGAGKSTLMKILMGLLSPDSGEITLEGQALKNGSVNEAMKRGIAMIHQEIMAVPELTVAQNIFLGRETTGGLFGWLNDNRLNQQAKQLLDQIGVSIRPDTQMKYLSVAEMQMVEIARAISNDARVIIMDEPTSALSDKEVTTLFGIIRDLKQKGVAIIYISHKMDEIFTIADTITVLRDGQYIGTRPAAKLDIDTLIAMMVGRQLDSLFPESTIRTGKEVLAVRQLSRAGVFSDVSFTVHEGEVLGIAGLMGAGRTEIARAIFGLDRISSGEIRIKGQPVTIRSPQDAIQHGIGYVSEDRKGWGFVPRLSVKQNITLASLQTYASGLLIREKSETEAATKLIADLRIKTAGPDQEVMYLSGGNQQKVVIAKVLLASPDVIILDEPTRGIDIGAKAEIYKLINQLKANGIAIVIISSELPEILGLSDRILVLTKGKQTAMLSREEATQETIMAYAMHY</sequence>
<dbReference type="SUPFAM" id="SSF52540">
    <property type="entry name" value="P-loop containing nucleoside triphosphate hydrolases"/>
    <property type="match status" value="2"/>
</dbReference>
<keyword evidence="4" id="KW-1003">Cell membrane</keyword>
<protein>
    <submittedName>
        <fullName evidence="12">Sugar ABC transporter ATP-binding protein</fullName>
    </submittedName>
</protein>
<keyword evidence="8 12" id="KW-0067">ATP-binding</keyword>
<dbReference type="SMART" id="SM00382">
    <property type="entry name" value="AAA"/>
    <property type="match status" value="2"/>
</dbReference>
<evidence type="ECO:0000256" key="5">
    <source>
        <dbReference type="ARBA" id="ARBA00022597"/>
    </source>
</evidence>
<keyword evidence="5" id="KW-0762">Sugar transport</keyword>
<keyword evidence="10" id="KW-0472">Membrane</keyword>
<keyword evidence="6" id="KW-0677">Repeat</keyword>
<proteinExistence type="predicted"/>
<dbReference type="PROSITE" id="PS00211">
    <property type="entry name" value="ABC_TRANSPORTER_1"/>
    <property type="match status" value="1"/>
</dbReference>
<evidence type="ECO:0000313" key="13">
    <source>
        <dbReference type="Proteomes" id="UP000283523"/>
    </source>
</evidence>
<dbReference type="Gene3D" id="3.40.50.300">
    <property type="entry name" value="P-loop containing nucleotide triphosphate hydrolases"/>
    <property type="match status" value="2"/>
</dbReference>
<keyword evidence="7" id="KW-0547">Nucleotide-binding</keyword>
<feature type="domain" description="ABC transporter" evidence="11">
    <location>
        <begin position="9"/>
        <end position="246"/>
    </location>
</feature>
<dbReference type="GO" id="GO:0015749">
    <property type="term" value="P:monosaccharide transmembrane transport"/>
    <property type="evidence" value="ECO:0007669"/>
    <property type="project" value="UniProtKB-ARBA"/>
</dbReference>
<evidence type="ECO:0000259" key="11">
    <source>
        <dbReference type="PROSITE" id="PS50893"/>
    </source>
</evidence>
<evidence type="ECO:0000313" key="12">
    <source>
        <dbReference type="EMBL" id="RIV18726.1"/>
    </source>
</evidence>
<evidence type="ECO:0000256" key="10">
    <source>
        <dbReference type="ARBA" id="ARBA00023136"/>
    </source>
</evidence>
<dbReference type="FunFam" id="3.40.50.300:FF:000126">
    <property type="entry name" value="Galactose/methyl galactoside import ATP-binding protein MglA"/>
    <property type="match status" value="1"/>
</dbReference>
<evidence type="ECO:0000256" key="1">
    <source>
        <dbReference type="ARBA" id="ARBA00004202"/>
    </source>
</evidence>
<dbReference type="InterPro" id="IPR027417">
    <property type="entry name" value="P-loop_NTPase"/>
</dbReference>
<evidence type="ECO:0000256" key="6">
    <source>
        <dbReference type="ARBA" id="ARBA00022737"/>
    </source>
</evidence>